<dbReference type="InterPro" id="IPR039069">
    <property type="entry name" value="CE7"/>
</dbReference>
<dbReference type="SUPFAM" id="SSF53474">
    <property type="entry name" value="alpha/beta-Hydrolases"/>
    <property type="match status" value="1"/>
</dbReference>
<evidence type="ECO:0000259" key="2">
    <source>
        <dbReference type="Pfam" id="PF05448"/>
    </source>
</evidence>
<sequence>MQRLALAFLLLAAALRAAPELSLTLDHADWVYGLDDTATFTVRVLDDGQPVPDATVTYQLGPERFETDYAAVTVPAAGLVLTGSMTSPGFLRCKVSYGEQSALATAAFAPEQLTVTQTDPADFDAFWASYIERLAAIPMNLSRELDVEASTEEVLVYKVSFDAWNFSDRPMRFYGMLTMPAAPGRYPAVLRVPGAGVRPYTGEKSLAARGMIVLQIGIHGIPVDLPEPLYQNLRAGALNYYPEFNLDNRDRYYFLRVYLACLRANDVLTQEENWDNTRLVVAGGSQGGQLSIVTSALDPRVTGTVTNYPAYCDTTGYLTGRAGGWPHLLSKPENQTAAKLETTRYYDTANFARRLHAPISLAFGYNDETCPPTSMQAVYNLIAVEKTLMIEKEMGHRSSRPFAKHYADRVAAMAGVQ</sequence>
<organism evidence="3 4">
    <name type="scientific">Actomonas aquatica</name>
    <dbReference type="NCBI Taxonomy" id="2866162"/>
    <lineage>
        <taxon>Bacteria</taxon>
        <taxon>Pseudomonadati</taxon>
        <taxon>Verrucomicrobiota</taxon>
        <taxon>Opitutia</taxon>
        <taxon>Opitutales</taxon>
        <taxon>Opitutaceae</taxon>
        <taxon>Actomonas</taxon>
    </lineage>
</organism>
<reference evidence="3 4" key="1">
    <citation type="submission" date="2021-08" db="EMBL/GenBank/DDBJ databases">
        <authorList>
            <person name="Zhang D."/>
            <person name="Zhang A."/>
            <person name="Wang L."/>
        </authorList>
    </citation>
    <scope>NUCLEOTIDE SEQUENCE [LARGE SCALE GENOMIC DNA]</scope>
    <source>
        <strain evidence="3 4">WL0086</strain>
    </source>
</reference>
<gene>
    <name evidence="3" type="ORF">K1X11_000500</name>
</gene>
<dbReference type="Gene3D" id="3.40.50.1820">
    <property type="entry name" value="alpha/beta hydrolase"/>
    <property type="match status" value="1"/>
</dbReference>
<feature type="signal peptide" evidence="1">
    <location>
        <begin position="1"/>
        <end position="17"/>
    </location>
</feature>
<dbReference type="Pfam" id="PF05448">
    <property type="entry name" value="AXE1"/>
    <property type="match status" value="1"/>
</dbReference>
<dbReference type="SUPFAM" id="SSF49373">
    <property type="entry name" value="Invasin/intimin cell-adhesion fragments"/>
    <property type="match status" value="1"/>
</dbReference>
<dbReference type="InterPro" id="IPR029058">
    <property type="entry name" value="AB_hydrolase_fold"/>
</dbReference>
<accession>A0ABZ1C842</accession>
<dbReference type="InterPro" id="IPR008391">
    <property type="entry name" value="AXE1_dom"/>
</dbReference>
<dbReference type="Proteomes" id="UP000738431">
    <property type="component" value="Chromosome"/>
</dbReference>
<feature type="domain" description="Acetyl xylan esterase" evidence="2">
    <location>
        <begin position="116"/>
        <end position="404"/>
    </location>
</feature>
<evidence type="ECO:0000313" key="4">
    <source>
        <dbReference type="Proteomes" id="UP000738431"/>
    </source>
</evidence>
<dbReference type="EMBL" id="CP139781">
    <property type="protein sequence ID" value="WRQ87867.1"/>
    <property type="molecule type" value="Genomic_DNA"/>
</dbReference>
<proteinExistence type="predicted"/>
<evidence type="ECO:0000256" key="1">
    <source>
        <dbReference type="SAM" id="SignalP"/>
    </source>
</evidence>
<feature type="chain" id="PRO_5045191326" evidence="1">
    <location>
        <begin position="18"/>
        <end position="417"/>
    </location>
</feature>
<keyword evidence="4" id="KW-1185">Reference proteome</keyword>
<keyword evidence="1" id="KW-0732">Signal</keyword>
<dbReference type="PANTHER" id="PTHR40111:SF1">
    <property type="entry name" value="CEPHALOSPORIN-C DEACETYLASE"/>
    <property type="match status" value="1"/>
</dbReference>
<protein>
    <submittedName>
        <fullName evidence="3">Acetylxylan esterase</fullName>
    </submittedName>
</protein>
<dbReference type="InterPro" id="IPR008964">
    <property type="entry name" value="Invasin/intimin_cell_adhesion"/>
</dbReference>
<dbReference type="PANTHER" id="PTHR40111">
    <property type="entry name" value="CEPHALOSPORIN-C DEACETYLASE"/>
    <property type="match status" value="1"/>
</dbReference>
<reference evidence="3 4" key="2">
    <citation type="submission" date="2023-12" db="EMBL/GenBank/DDBJ databases">
        <title>Description of an unclassified Opitutus bacterium of Verrucomicrobiota.</title>
        <authorList>
            <person name="Zhang D.-F."/>
        </authorList>
    </citation>
    <scope>NUCLEOTIDE SEQUENCE [LARGE SCALE GENOMIC DNA]</scope>
    <source>
        <strain evidence="3 4">WL0086</strain>
    </source>
</reference>
<evidence type="ECO:0000313" key="3">
    <source>
        <dbReference type="EMBL" id="WRQ87867.1"/>
    </source>
</evidence>
<dbReference type="RefSeq" id="WP_221029091.1">
    <property type="nucleotide sequence ID" value="NZ_CP139781.1"/>
</dbReference>
<name>A0ABZ1C842_9BACT</name>